<protein>
    <submittedName>
        <fullName evidence="2">Uncharacterized protein</fullName>
    </submittedName>
</protein>
<reference evidence="2 3" key="1">
    <citation type="journal article" date="2016" name="Genome Announc.">
        <title>Draft Genome Sequence of 'Halomonas chromatireducens' Strain AGD 8-3, a Haloalkaliphilic Chromate- and Selenite-Reducing Gammaproteobacterium.</title>
        <authorList>
            <person name="Sharko F.S."/>
            <person name="Shapovalova A.A."/>
            <person name="Tsygankova S.V."/>
            <person name="Komova A.V."/>
            <person name="Boulygina E.S."/>
            <person name="Teslyuk A.B."/>
            <person name="Gotovtsev P.M."/>
            <person name="Namsaraev Z.B."/>
            <person name="Khijniak T.V."/>
            <person name="Nedoluzhko A.V."/>
            <person name="Vasilov R.G."/>
        </authorList>
    </citation>
    <scope>NUCLEOTIDE SEQUENCE [LARGE SCALE GENOMIC DNA]</scope>
    <source>
        <strain evidence="2 3">AGD 8-3</strain>
    </source>
</reference>
<dbReference type="STRING" id="507626.LOKO_02638"/>
<dbReference type="EMBL" id="CP014226">
    <property type="protein sequence ID" value="AMD01698.1"/>
    <property type="molecule type" value="Genomic_DNA"/>
</dbReference>
<keyword evidence="1" id="KW-0812">Transmembrane</keyword>
<feature type="transmembrane region" description="Helical" evidence="1">
    <location>
        <begin position="12"/>
        <end position="30"/>
    </location>
</feature>
<organism evidence="2 3">
    <name type="scientific">Halomonas chromatireducens</name>
    <dbReference type="NCBI Taxonomy" id="507626"/>
    <lineage>
        <taxon>Bacteria</taxon>
        <taxon>Pseudomonadati</taxon>
        <taxon>Pseudomonadota</taxon>
        <taxon>Gammaproteobacteria</taxon>
        <taxon>Oceanospirillales</taxon>
        <taxon>Halomonadaceae</taxon>
        <taxon>Halomonas</taxon>
    </lineage>
</organism>
<dbReference type="KEGG" id="hco:LOKO_02638"/>
<evidence type="ECO:0000313" key="3">
    <source>
        <dbReference type="Proteomes" id="UP000063387"/>
    </source>
</evidence>
<keyword evidence="3" id="KW-1185">Reference proteome</keyword>
<accession>A0A109UME9</accession>
<dbReference type="AlphaFoldDB" id="A0A109UME9"/>
<name>A0A109UME9_9GAMM</name>
<sequence length="46" mass="5390">MVKRVYSLMIYKYINILIFRAFCANASILWKRIAVACWTRMASCLG</sequence>
<keyword evidence="1" id="KW-0472">Membrane</keyword>
<proteinExistence type="predicted"/>
<evidence type="ECO:0000313" key="2">
    <source>
        <dbReference type="EMBL" id="AMD01698.1"/>
    </source>
</evidence>
<gene>
    <name evidence="2" type="ORF">LOKO_02638</name>
</gene>
<evidence type="ECO:0000256" key="1">
    <source>
        <dbReference type="SAM" id="Phobius"/>
    </source>
</evidence>
<reference evidence="2 3" key="2">
    <citation type="submission" date="2016-02" db="EMBL/GenBank/DDBJ databases">
        <authorList>
            <person name="Wen L."/>
            <person name="He K."/>
            <person name="Yang H."/>
        </authorList>
    </citation>
    <scope>NUCLEOTIDE SEQUENCE [LARGE SCALE GENOMIC DNA]</scope>
    <source>
        <strain evidence="2 3">AGD 8-3</strain>
    </source>
</reference>
<dbReference type="Proteomes" id="UP000063387">
    <property type="component" value="Chromosome"/>
</dbReference>
<keyword evidence="1" id="KW-1133">Transmembrane helix</keyword>